<dbReference type="PANTHER" id="PTHR30250:SF26">
    <property type="entry name" value="PSMA PROTEIN"/>
    <property type="match status" value="1"/>
</dbReference>
<dbReference type="EMBL" id="WUMK01000005">
    <property type="protein sequence ID" value="MXN46695.1"/>
    <property type="molecule type" value="Genomic_DNA"/>
</dbReference>
<dbReference type="Pfam" id="PF13440">
    <property type="entry name" value="Polysacc_synt_3"/>
    <property type="match status" value="1"/>
</dbReference>
<feature type="transmembrane region" description="Helical" evidence="6">
    <location>
        <begin position="341"/>
        <end position="360"/>
    </location>
</feature>
<evidence type="ECO:0000256" key="1">
    <source>
        <dbReference type="ARBA" id="ARBA00004651"/>
    </source>
</evidence>
<keyword evidence="4 6" id="KW-1133">Transmembrane helix</keyword>
<evidence type="ECO:0000256" key="2">
    <source>
        <dbReference type="ARBA" id="ARBA00022475"/>
    </source>
</evidence>
<feature type="transmembrane region" description="Helical" evidence="6">
    <location>
        <begin position="452"/>
        <end position="473"/>
    </location>
</feature>
<proteinExistence type="predicted"/>
<accession>A0A6N8SC87</accession>
<evidence type="ECO:0000256" key="6">
    <source>
        <dbReference type="SAM" id="Phobius"/>
    </source>
</evidence>
<keyword evidence="2" id="KW-1003">Cell membrane</keyword>
<feature type="transmembrane region" description="Helical" evidence="6">
    <location>
        <begin position="305"/>
        <end position="329"/>
    </location>
</feature>
<feature type="transmembrane region" description="Helical" evidence="6">
    <location>
        <begin position="129"/>
        <end position="149"/>
    </location>
</feature>
<feature type="transmembrane region" description="Helical" evidence="6">
    <location>
        <begin position="20"/>
        <end position="41"/>
    </location>
</feature>
<keyword evidence="8" id="KW-1185">Reference proteome</keyword>
<evidence type="ECO:0000313" key="8">
    <source>
        <dbReference type="Proteomes" id="UP000435802"/>
    </source>
</evidence>
<reference evidence="7 8" key="1">
    <citation type="submission" date="2019-12" db="EMBL/GenBank/DDBJ databases">
        <title>Shinella kummerowiae sp. nov., a symbiotic bacterium isolated from root nodules of the herbal legume Kummerowia stipulacea.</title>
        <authorList>
            <person name="Gao J."/>
        </authorList>
    </citation>
    <scope>NUCLEOTIDE SEQUENCE [LARGE SCALE GENOMIC DNA]</scope>
    <source>
        <strain evidence="7 8">CCBAU 25048</strain>
    </source>
</reference>
<feature type="transmembrane region" description="Helical" evidence="6">
    <location>
        <begin position="427"/>
        <end position="446"/>
    </location>
</feature>
<name>A0A6N8SC87_9HYPH</name>
<comment type="subcellular location">
    <subcellularLocation>
        <location evidence="1">Cell membrane</location>
        <topology evidence="1">Multi-pass membrane protein</topology>
    </subcellularLocation>
</comment>
<evidence type="ECO:0000256" key="3">
    <source>
        <dbReference type="ARBA" id="ARBA00022692"/>
    </source>
</evidence>
<gene>
    <name evidence="7" type="ORF">GR138_15980</name>
</gene>
<keyword evidence="5 6" id="KW-0472">Membrane</keyword>
<dbReference type="AlphaFoldDB" id="A0A6N8SC87"/>
<feature type="transmembrane region" description="Helical" evidence="6">
    <location>
        <begin position="372"/>
        <end position="391"/>
    </location>
</feature>
<dbReference type="PANTHER" id="PTHR30250">
    <property type="entry name" value="PST FAMILY PREDICTED COLANIC ACID TRANSPORTER"/>
    <property type="match status" value="1"/>
</dbReference>
<feature type="transmembrane region" description="Helical" evidence="6">
    <location>
        <begin position="99"/>
        <end position="117"/>
    </location>
</feature>
<keyword evidence="3 6" id="KW-0812">Transmembrane</keyword>
<feature type="transmembrane region" description="Helical" evidence="6">
    <location>
        <begin position="256"/>
        <end position="284"/>
    </location>
</feature>
<sequence length="515" mass="53906">MQSYLFVRKGRMTSILGSSLLNLAATLVSLMAGFLVSVINARVLGPAGSGTVAYAMWVVVCAAALADRGFPQMVLRYVAALRDQGEPAWRPVVRQAFKSFLPVVLVVFLLLLAYGLYHRTLGRPAPWIWIAASVLFLAYVFSAFSAAAARGRGRFGEVAAITAVGSLLQIPLVFMGAFLVGPGGAFLGMLTRYLPQALSLPKHLGRRSAPEATVLSPEMQSYRRSMWASDAIDIILLTRIEYLVIGYFLADADVGYFAAAVVFAGLVGQMTLQLSPAFLVGLTARAPSEGASGPPSELYRNSLRLTALFMMPLGIGGAAVVGPLVPLVFGNDFAPAANAAVLFMLASVPAGIAVVPWASLAAGARARTLMHVTLLSAALIFTLLIIVVPVAGIWGAAVVRVLSETLTLAFLLRAASSDGGPSAPWNALLRTLVAASLCGVAAFAATVVVPGIIGIVLAIGTGALVYLVAIRLLGLIATDEATRLFQLVETRLPGALRPLAQRLVELIAASPARTG</sequence>
<dbReference type="GO" id="GO:0005886">
    <property type="term" value="C:plasma membrane"/>
    <property type="evidence" value="ECO:0007669"/>
    <property type="project" value="UniProtKB-SubCell"/>
</dbReference>
<organism evidence="7 8">
    <name type="scientific">Shinella kummerowiae</name>
    <dbReference type="NCBI Taxonomy" id="417745"/>
    <lineage>
        <taxon>Bacteria</taxon>
        <taxon>Pseudomonadati</taxon>
        <taxon>Pseudomonadota</taxon>
        <taxon>Alphaproteobacteria</taxon>
        <taxon>Hyphomicrobiales</taxon>
        <taxon>Rhizobiaceae</taxon>
        <taxon>Shinella</taxon>
    </lineage>
</organism>
<evidence type="ECO:0000313" key="7">
    <source>
        <dbReference type="EMBL" id="MXN46695.1"/>
    </source>
</evidence>
<evidence type="ECO:0000256" key="4">
    <source>
        <dbReference type="ARBA" id="ARBA00022989"/>
    </source>
</evidence>
<dbReference type="InterPro" id="IPR050833">
    <property type="entry name" value="Poly_Biosynth_Transport"/>
</dbReference>
<feature type="transmembrane region" description="Helical" evidence="6">
    <location>
        <begin position="158"/>
        <end position="180"/>
    </location>
</feature>
<dbReference type="Proteomes" id="UP000435802">
    <property type="component" value="Unassembled WGS sequence"/>
</dbReference>
<comment type="caution">
    <text evidence="7">The sequence shown here is derived from an EMBL/GenBank/DDBJ whole genome shotgun (WGS) entry which is preliminary data.</text>
</comment>
<evidence type="ECO:0000256" key="5">
    <source>
        <dbReference type="ARBA" id="ARBA00023136"/>
    </source>
</evidence>
<feature type="transmembrane region" description="Helical" evidence="6">
    <location>
        <begin position="47"/>
        <end position="66"/>
    </location>
</feature>
<protein>
    <submittedName>
        <fullName evidence="7">Oligosaccharide flippase family protein</fullName>
    </submittedName>
</protein>